<dbReference type="GO" id="GO:0005739">
    <property type="term" value="C:mitochondrion"/>
    <property type="evidence" value="ECO:0007669"/>
    <property type="project" value="UniProtKB-SubCell"/>
</dbReference>
<keyword evidence="1" id="KW-0496">Mitochondrion</keyword>
<dbReference type="Pfam" id="PF09424">
    <property type="entry name" value="YqeY"/>
    <property type="match status" value="1"/>
</dbReference>
<gene>
    <name evidence="1" type="primary">AIM41</name>
    <name evidence="2" type="ORF">M404DRAFT_1000582</name>
</gene>
<dbReference type="PANTHER" id="PTHR28055">
    <property type="entry name" value="ALTERED INHERITANCE OF MITOCHONDRIA PROTEIN 41, MITOCHONDRIAL"/>
    <property type="match status" value="1"/>
</dbReference>
<dbReference type="InParanoid" id="A0A0C3NUA8"/>
<comment type="similarity">
    <text evidence="1">Belongs to the AIM41 family.</text>
</comment>
<dbReference type="Proteomes" id="UP000054217">
    <property type="component" value="Unassembled WGS sequence"/>
</dbReference>
<sequence length="181" mass="20033">MHYVFRRSMPRPGPFVSRYFHSNHVNLDIRNELNAAVKMAMKDRDLVASTTLRSVLSEVHSLDKAAGSKAPSSAVVRVLRKAFSRRTESAIEFTKCSRPDLAAKESREAEIIAALLPPLLSESEVDHALAEAVGGCTTDDVNPRKVLGHVLKAFYTKVDKSNVDSDFVKRRAEALLNANRS</sequence>
<dbReference type="PANTHER" id="PTHR28055:SF1">
    <property type="entry name" value="ALTERED INHERITANCE OF MITOCHONDRIA PROTEIN 41, MITOCHONDRIAL"/>
    <property type="match status" value="1"/>
</dbReference>
<dbReference type="InterPro" id="IPR042184">
    <property type="entry name" value="YqeY/Aim41_N"/>
</dbReference>
<comment type="subcellular location">
    <subcellularLocation>
        <location evidence="1">Mitochondrion</location>
    </subcellularLocation>
</comment>
<dbReference type="HOGENOM" id="CLU_079430_1_0_1"/>
<dbReference type="InterPro" id="IPR003789">
    <property type="entry name" value="Asn/Gln_tRNA_amidoTrase-B-like"/>
</dbReference>
<dbReference type="SUPFAM" id="SSF89095">
    <property type="entry name" value="GatB/YqeY motif"/>
    <property type="match status" value="1"/>
</dbReference>
<dbReference type="STRING" id="870435.A0A0C3NUA8"/>
<keyword evidence="3" id="KW-1185">Reference proteome</keyword>
<reference evidence="2 3" key="1">
    <citation type="submission" date="2014-04" db="EMBL/GenBank/DDBJ databases">
        <authorList>
            <consortium name="DOE Joint Genome Institute"/>
            <person name="Kuo A."/>
            <person name="Kohler A."/>
            <person name="Costa M.D."/>
            <person name="Nagy L.G."/>
            <person name="Floudas D."/>
            <person name="Copeland A."/>
            <person name="Barry K.W."/>
            <person name="Cichocki N."/>
            <person name="Veneault-Fourrey C."/>
            <person name="LaButti K."/>
            <person name="Lindquist E.A."/>
            <person name="Lipzen A."/>
            <person name="Lundell T."/>
            <person name="Morin E."/>
            <person name="Murat C."/>
            <person name="Sun H."/>
            <person name="Tunlid A."/>
            <person name="Henrissat B."/>
            <person name="Grigoriev I.V."/>
            <person name="Hibbett D.S."/>
            <person name="Martin F."/>
            <person name="Nordberg H.P."/>
            <person name="Cantor M.N."/>
            <person name="Hua S.X."/>
        </authorList>
    </citation>
    <scope>NUCLEOTIDE SEQUENCE [LARGE SCALE GENOMIC DNA]</scope>
    <source>
        <strain evidence="2 3">Marx 270</strain>
    </source>
</reference>
<accession>A0A0C3NUA8</accession>
<dbReference type="OrthoDB" id="538640at2759"/>
<dbReference type="EMBL" id="KN831971">
    <property type="protein sequence ID" value="KIO04465.1"/>
    <property type="molecule type" value="Genomic_DNA"/>
</dbReference>
<protein>
    <recommendedName>
        <fullName evidence="1">Altered inheritance of mitochondria protein 41</fullName>
    </recommendedName>
</protein>
<reference evidence="3" key="2">
    <citation type="submission" date="2015-01" db="EMBL/GenBank/DDBJ databases">
        <title>Evolutionary Origins and Diversification of the Mycorrhizal Mutualists.</title>
        <authorList>
            <consortium name="DOE Joint Genome Institute"/>
            <consortium name="Mycorrhizal Genomics Consortium"/>
            <person name="Kohler A."/>
            <person name="Kuo A."/>
            <person name="Nagy L.G."/>
            <person name="Floudas D."/>
            <person name="Copeland A."/>
            <person name="Barry K.W."/>
            <person name="Cichocki N."/>
            <person name="Veneault-Fourrey C."/>
            <person name="LaButti K."/>
            <person name="Lindquist E.A."/>
            <person name="Lipzen A."/>
            <person name="Lundell T."/>
            <person name="Morin E."/>
            <person name="Murat C."/>
            <person name="Riley R."/>
            <person name="Ohm R."/>
            <person name="Sun H."/>
            <person name="Tunlid A."/>
            <person name="Henrissat B."/>
            <person name="Grigoriev I.V."/>
            <person name="Hibbett D.S."/>
            <person name="Martin F."/>
        </authorList>
    </citation>
    <scope>NUCLEOTIDE SEQUENCE [LARGE SCALE GENOMIC DNA]</scope>
    <source>
        <strain evidence="3">Marx 270</strain>
    </source>
</reference>
<dbReference type="Gene3D" id="1.10.1510.10">
    <property type="entry name" value="Uncharacterised protein YqeY/AIM41 PF09424, N-terminal domain"/>
    <property type="match status" value="1"/>
</dbReference>
<organism evidence="2 3">
    <name type="scientific">Pisolithus tinctorius Marx 270</name>
    <dbReference type="NCBI Taxonomy" id="870435"/>
    <lineage>
        <taxon>Eukaryota</taxon>
        <taxon>Fungi</taxon>
        <taxon>Dikarya</taxon>
        <taxon>Basidiomycota</taxon>
        <taxon>Agaricomycotina</taxon>
        <taxon>Agaricomycetes</taxon>
        <taxon>Agaricomycetidae</taxon>
        <taxon>Boletales</taxon>
        <taxon>Sclerodermatineae</taxon>
        <taxon>Pisolithaceae</taxon>
        <taxon>Pisolithus</taxon>
    </lineage>
</organism>
<dbReference type="GO" id="GO:0016884">
    <property type="term" value="F:carbon-nitrogen ligase activity, with glutamine as amido-N-donor"/>
    <property type="evidence" value="ECO:0007669"/>
    <property type="project" value="UniProtKB-UniRule"/>
</dbReference>
<evidence type="ECO:0000256" key="1">
    <source>
        <dbReference type="RuleBase" id="RU365099"/>
    </source>
</evidence>
<dbReference type="InterPro" id="IPR019004">
    <property type="entry name" value="YqeY/Aim41"/>
</dbReference>
<name>A0A0C3NUA8_PISTI</name>
<proteinExistence type="inferred from homology"/>
<evidence type="ECO:0000313" key="3">
    <source>
        <dbReference type="Proteomes" id="UP000054217"/>
    </source>
</evidence>
<evidence type="ECO:0000313" key="2">
    <source>
        <dbReference type="EMBL" id="KIO04465.1"/>
    </source>
</evidence>
<dbReference type="AlphaFoldDB" id="A0A0C3NUA8"/>